<dbReference type="AlphaFoldDB" id="A0AAU9JWI9"/>
<name>A0AAU9JWI9_9CILI</name>
<evidence type="ECO:0000259" key="4">
    <source>
        <dbReference type="Pfam" id="PF21719"/>
    </source>
</evidence>
<protein>
    <recommendedName>
        <fullName evidence="7">WD repeat protein mio zinc-ribbon like domain-containing protein</fullName>
    </recommendedName>
</protein>
<keyword evidence="1" id="KW-0853">WD repeat</keyword>
<reference evidence="5" key="1">
    <citation type="submission" date="2021-09" db="EMBL/GenBank/DDBJ databases">
        <authorList>
            <consortium name="AG Swart"/>
            <person name="Singh M."/>
            <person name="Singh A."/>
            <person name="Seah K."/>
            <person name="Emmerich C."/>
        </authorList>
    </citation>
    <scope>NUCLEOTIDE SEQUENCE</scope>
    <source>
        <strain evidence="5">ATCC30299</strain>
    </source>
</reference>
<evidence type="ECO:0008006" key="7">
    <source>
        <dbReference type="Google" id="ProtNLM"/>
    </source>
</evidence>
<evidence type="ECO:0000256" key="1">
    <source>
        <dbReference type="ARBA" id="ARBA00022574"/>
    </source>
</evidence>
<evidence type="ECO:0000313" key="6">
    <source>
        <dbReference type="Proteomes" id="UP001162131"/>
    </source>
</evidence>
<dbReference type="PANTHER" id="PTHR16453:SF9">
    <property type="entry name" value="GATOR COMPLEX PROTEIN MIOS"/>
    <property type="match status" value="1"/>
</dbReference>
<evidence type="ECO:0000256" key="2">
    <source>
        <dbReference type="ARBA" id="ARBA00022737"/>
    </source>
</evidence>
<dbReference type="GO" id="GO:0005737">
    <property type="term" value="C:cytoplasm"/>
    <property type="evidence" value="ECO:0007669"/>
    <property type="project" value="TreeGrafter"/>
</dbReference>
<dbReference type="CDD" id="cd16691">
    <property type="entry name" value="mRING-H2-C3H3C2_Mio"/>
    <property type="match status" value="1"/>
</dbReference>
<gene>
    <name evidence="5" type="ORF">BSTOLATCC_MIC50957</name>
</gene>
<dbReference type="Proteomes" id="UP001162131">
    <property type="component" value="Unassembled WGS sequence"/>
</dbReference>
<dbReference type="PANTHER" id="PTHR16453">
    <property type="entry name" value="WD40 DOMAIN-CONTAINING PROTEIN MIO FAMILY MEMBER"/>
    <property type="match status" value="1"/>
</dbReference>
<dbReference type="Pfam" id="PF21719">
    <property type="entry name" value="MIOS_a-sol"/>
    <property type="match status" value="1"/>
</dbReference>
<proteinExistence type="predicted"/>
<keyword evidence="2" id="KW-0677">Repeat</keyword>
<dbReference type="InterPro" id="IPR037593">
    <property type="entry name" value="MIOS/Sea4"/>
</dbReference>
<organism evidence="5 6">
    <name type="scientific">Blepharisma stoltei</name>
    <dbReference type="NCBI Taxonomy" id="1481888"/>
    <lineage>
        <taxon>Eukaryota</taxon>
        <taxon>Sar</taxon>
        <taxon>Alveolata</taxon>
        <taxon>Ciliophora</taxon>
        <taxon>Postciliodesmatophora</taxon>
        <taxon>Heterotrichea</taxon>
        <taxon>Heterotrichida</taxon>
        <taxon>Blepharismidae</taxon>
        <taxon>Blepharisma</taxon>
    </lineage>
</organism>
<dbReference type="Pfam" id="PF17034">
    <property type="entry name" value="zinc_ribbon_16"/>
    <property type="match status" value="1"/>
</dbReference>
<evidence type="ECO:0000259" key="3">
    <source>
        <dbReference type="Pfam" id="PF17034"/>
    </source>
</evidence>
<feature type="domain" description="MIOS-like alpha-solenoid" evidence="4">
    <location>
        <begin position="23"/>
        <end position="219"/>
    </location>
</feature>
<comment type="caution">
    <text evidence="5">The sequence shown here is derived from an EMBL/GenBank/DDBJ whole genome shotgun (WGS) entry which is preliminary data.</text>
</comment>
<evidence type="ECO:0000313" key="5">
    <source>
        <dbReference type="EMBL" id="CAG9330364.1"/>
    </source>
</evidence>
<dbReference type="InterPro" id="IPR049092">
    <property type="entry name" value="MIOS_a-sol"/>
</dbReference>
<sequence length="450" mass="50338">MSAEQRSWALHGFELGKSLDQQIQSRVEEGYGLNPTRNSELSKKYEGIGNIWSWISRFPNISSAEGILKIIESSEGASKTHNQGSNVVYSSPERSKCLALCGWGDLSDKRNLEAVCKSLEDQGNCTKSAMLATMSFNLERACTALKSVESEHYALVSILQTMQFDDSQAKIKHLYQRLASQIPDIYASSILRFLAGPEEYNRILSTLAISDKVGFGCRFLSDAQLRAFLRTELENAKEQGNLDGIMISGFTIDSLPIMRNYLDRTGDVQTTALLSIFAQSSFTNDDLQSWSSHYKEILNRLELWHARCKLEIDESEIIKKTKEKGKAMRCYYCGNSLALPDMVGVLTVNKRGDSHSSSKPNISHCPNCPNALPRCAICLIPFSSINPFFEMARAFQNPKNPSPSVKFDEWFTWCEKCHHGGHTGHILNWFTDCNECPVVGCSCTCNSLDP</sequence>
<keyword evidence="6" id="KW-1185">Reference proteome</keyword>
<dbReference type="InterPro" id="IPR031488">
    <property type="entry name" value="Zn_ribbon_mio"/>
</dbReference>
<feature type="domain" description="GATOR2 complex protein MIO zinc-ribbon like" evidence="3">
    <location>
        <begin position="347"/>
        <end position="446"/>
    </location>
</feature>
<dbReference type="EMBL" id="CAJZBQ010000051">
    <property type="protein sequence ID" value="CAG9330364.1"/>
    <property type="molecule type" value="Genomic_DNA"/>
</dbReference>
<accession>A0AAU9JWI9</accession>